<name>A0A8G2BF63_9PROT</name>
<comment type="caution">
    <text evidence="2">The sequence shown here is derived from an EMBL/GenBank/DDBJ whole genome shotgun (WGS) entry which is preliminary data.</text>
</comment>
<evidence type="ECO:0000313" key="3">
    <source>
        <dbReference type="Proteomes" id="UP000198615"/>
    </source>
</evidence>
<sequence>MRELLRTNDLVRLSYLQALLTSEGIEPLVLDGGMSVMEGSAGAIPRRLMVANDDFAAAKALLEEAGEALDPK</sequence>
<evidence type="ECO:0000313" key="2">
    <source>
        <dbReference type="EMBL" id="SDF30365.1"/>
    </source>
</evidence>
<dbReference type="EMBL" id="FNBW01000002">
    <property type="protein sequence ID" value="SDF30365.1"/>
    <property type="molecule type" value="Genomic_DNA"/>
</dbReference>
<dbReference type="Proteomes" id="UP000198615">
    <property type="component" value="Unassembled WGS sequence"/>
</dbReference>
<dbReference type="Pfam" id="PF09413">
    <property type="entry name" value="DUF2007"/>
    <property type="match status" value="1"/>
</dbReference>
<dbReference type="AlphaFoldDB" id="A0A8G2BF63"/>
<dbReference type="InterPro" id="IPR018551">
    <property type="entry name" value="DUF2007"/>
</dbReference>
<feature type="domain" description="DUF2007" evidence="1">
    <location>
        <begin position="1"/>
        <end position="66"/>
    </location>
</feature>
<keyword evidence="3" id="KW-1185">Reference proteome</keyword>
<dbReference type="RefSeq" id="WP_093148547.1">
    <property type="nucleotide sequence ID" value="NZ_FNBW01000002.1"/>
</dbReference>
<dbReference type="InterPro" id="IPR011322">
    <property type="entry name" value="N-reg_PII-like_a/b"/>
</dbReference>
<gene>
    <name evidence="2" type="ORF">SAMN05660686_00965</name>
</gene>
<proteinExistence type="predicted"/>
<organism evidence="2 3">
    <name type="scientific">Thalassobaculum litoreum DSM 18839</name>
    <dbReference type="NCBI Taxonomy" id="1123362"/>
    <lineage>
        <taxon>Bacteria</taxon>
        <taxon>Pseudomonadati</taxon>
        <taxon>Pseudomonadota</taxon>
        <taxon>Alphaproteobacteria</taxon>
        <taxon>Rhodospirillales</taxon>
        <taxon>Thalassobaculaceae</taxon>
        <taxon>Thalassobaculum</taxon>
    </lineage>
</organism>
<reference evidence="2 3" key="1">
    <citation type="submission" date="2016-10" db="EMBL/GenBank/DDBJ databases">
        <authorList>
            <person name="Varghese N."/>
            <person name="Submissions S."/>
        </authorList>
    </citation>
    <scope>NUCLEOTIDE SEQUENCE [LARGE SCALE GENOMIC DNA]</scope>
    <source>
        <strain evidence="2 3">DSM 18839</strain>
    </source>
</reference>
<dbReference type="OrthoDB" id="5297170at2"/>
<dbReference type="SUPFAM" id="SSF54913">
    <property type="entry name" value="GlnB-like"/>
    <property type="match status" value="1"/>
</dbReference>
<dbReference type="Gene3D" id="3.30.70.790">
    <property type="entry name" value="UreE, C-terminal domain"/>
    <property type="match status" value="1"/>
</dbReference>
<protein>
    <submittedName>
        <fullName evidence="2">Signal transducing protein</fullName>
    </submittedName>
</protein>
<evidence type="ECO:0000259" key="1">
    <source>
        <dbReference type="Pfam" id="PF09413"/>
    </source>
</evidence>
<accession>A0A8G2BF63</accession>